<dbReference type="PANTHER" id="PTHR35346">
    <property type="entry name" value="BEN DOMAIN-CONTAINING PROTEIN 6"/>
    <property type="match status" value="1"/>
</dbReference>
<evidence type="ECO:0000256" key="5">
    <source>
        <dbReference type="ARBA" id="ARBA00023242"/>
    </source>
</evidence>
<dbReference type="Proteomes" id="UP000752171">
    <property type="component" value="Unassembled WGS sequence"/>
</dbReference>
<reference evidence="7 8" key="1">
    <citation type="submission" date="2021-07" db="EMBL/GenBank/DDBJ databases">
        <authorList>
            <person name="Imarazene B."/>
            <person name="Zahm M."/>
            <person name="Klopp C."/>
            <person name="Cabau C."/>
            <person name="Beille S."/>
            <person name="Jouanno E."/>
            <person name="Castinel A."/>
            <person name="Lluch J."/>
            <person name="Gil L."/>
            <person name="Kuchtly C."/>
            <person name="Lopez Roques C."/>
            <person name="Donnadieu C."/>
            <person name="Parrinello H."/>
            <person name="Journot L."/>
            <person name="Du K."/>
            <person name="Schartl M."/>
            <person name="Retaux S."/>
            <person name="Guiguen Y."/>
        </authorList>
    </citation>
    <scope>NUCLEOTIDE SEQUENCE [LARGE SCALE GENOMIC DNA]</scope>
    <source>
        <strain evidence="7">Pach_M1</strain>
        <tissue evidence="7">Testis</tissue>
    </source>
</reference>
<dbReference type="GO" id="GO:0045666">
    <property type="term" value="P:positive regulation of neuron differentiation"/>
    <property type="evidence" value="ECO:0007669"/>
    <property type="project" value="InterPro"/>
</dbReference>
<dbReference type="InterPro" id="IPR018379">
    <property type="entry name" value="BEN_domain"/>
</dbReference>
<dbReference type="PROSITE" id="PS51457">
    <property type="entry name" value="BEN"/>
    <property type="match status" value="1"/>
</dbReference>
<evidence type="ECO:0000256" key="3">
    <source>
        <dbReference type="ARBA" id="ARBA00023015"/>
    </source>
</evidence>
<dbReference type="GO" id="GO:0005634">
    <property type="term" value="C:nucleus"/>
    <property type="evidence" value="ECO:0007669"/>
    <property type="project" value="UniProtKB-SubCell"/>
</dbReference>
<protein>
    <recommendedName>
        <fullName evidence="6">BEN domain-containing protein</fullName>
    </recommendedName>
</protein>
<dbReference type="EMBL" id="JAICCE010000003">
    <property type="protein sequence ID" value="KAG9279599.1"/>
    <property type="molecule type" value="Genomic_DNA"/>
</dbReference>
<dbReference type="GO" id="GO:0003677">
    <property type="term" value="F:DNA binding"/>
    <property type="evidence" value="ECO:0007669"/>
    <property type="project" value="InterPro"/>
</dbReference>
<evidence type="ECO:0000259" key="6">
    <source>
        <dbReference type="PROSITE" id="PS51457"/>
    </source>
</evidence>
<keyword evidence="3" id="KW-0805">Transcription regulation</keyword>
<comment type="caution">
    <text evidence="7">The sequence shown here is derived from an EMBL/GenBank/DDBJ whole genome shotgun (WGS) entry which is preliminary data.</text>
</comment>
<keyword evidence="4" id="KW-0804">Transcription</keyword>
<dbReference type="PANTHER" id="PTHR35346:SF1">
    <property type="entry name" value="BEN DOMAIN-CONTAINING PROTEIN 6"/>
    <property type="match status" value="1"/>
</dbReference>
<organism evidence="7 8">
    <name type="scientific">Astyanax mexicanus</name>
    <name type="common">Blind cave fish</name>
    <name type="synonym">Astyanax fasciatus mexicanus</name>
    <dbReference type="NCBI Taxonomy" id="7994"/>
    <lineage>
        <taxon>Eukaryota</taxon>
        <taxon>Metazoa</taxon>
        <taxon>Chordata</taxon>
        <taxon>Craniata</taxon>
        <taxon>Vertebrata</taxon>
        <taxon>Euteleostomi</taxon>
        <taxon>Actinopterygii</taxon>
        <taxon>Neopterygii</taxon>
        <taxon>Teleostei</taxon>
        <taxon>Ostariophysi</taxon>
        <taxon>Characiformes</taxon>
        <taxon>Characoidei</taxon>
        <taxon>Acestrorhamphidae</taxon>
        <taxon>Acestrorhamphinae</taxon>
        <taxon>Astyanax</taxon>
    </lineage>
</organism>
<feature type="domain" description="BEN" evidence="6">
    <location>
        <begin position="1"/>
        <end position="76"/>
    </location>
</feature>
<evidence type="ECO:0000256" key="1">
    <source>
        <dbReference type="ARBA" id="ARBA00004123"/>
    </source>
</evidence>
<name>A0A8T2M679_ASTMX</name>
<keyword evidence="5" id="KW-0539">Nucleus</keyword>
<comment type="subcellular location">
    <subcellularLocation>
        <location evidence="1">Nucleus</location>
    </subcellularLocation>
</comment>
<accession>A0A8T2M679</accession>
<dbReference type="GO" id="GO:0045746">
    <property type="term" value="P:negative regulation of Notch signaling pathway"/>
    <property type="evidence" value="ECO:0007669"/>
    <property type="project" value="InterPro"/>
</dbReference>
<gene>
    <name evidence="7" type="ORF">AMEX_G5135</name>
</gene>
<evidence type="ECO:0000313" key="8">
    <source>
        <dbReference type="Proteomes" id="UP000752171"/>
    </source>
</evidence>
<dbReference type="InterPro" id="IPR037496">
    <property type="entry name" value="BEND6-like"/>
</dbReference>
<dbReference type="Pfam" id="PF10523">
    <property type="entry name" value="BEN"/>
    <property type="match status" value="1"/>
</dbReference>
<dbReference type="Gene3D" id="1.10.10.2590">
    <property type="entry name" value="BEN domain"/>
    <property type="match status" value="1"/>
</dbReference>
<dbReference type="SMART" id="SM01025">
    <property type="entry name" value="BEN"/>
    <property type="match status" value="1"/>
</dbReference>
<dbReference type="GO" id="GO:0003714">
    <property type="term" value="F:transcription corepressor activity"/>
    <property type="evidence" value="ECO:0007669"/>
    <property type="project" value="InterPro"/>
</dbReference>
<evidence type="ECO:0000256" key="2">
    <source>
        <dbReference type="ARBA" id="ARBA00022491"/>
    </source>
</evidence>
<dbReference type="AlphaFoldDB" id="A0A8T2M679"/>
<proteinExistence type="predicted"/>
<evidence type="ECO:0000256" key="4">
    <source>
        <dbReference type="ARBA" id="ARBA00023163"/>
    </source>
</evidence>
<evidence type="ECO:0000313" key="7">
    <source>
        <dbReference type="EMBL" id="KAG9279599.1"/>
    </source>
</evidence>
<sequence>MSIFAQELAVLVFTKETMRESTLTGKSSKGAPLKRQLDVEKVHAITDAVMEEFPNTSASDVRNAIRRKCNNEQFTGEKNY</sequence>
<keyword evidence="2" id="KW-0678">Repressor</keyword>